<reference evidence="1 2" key="1">
    <citation type="submission" date="2020-08" db="EMBL/GenBank/DDBJ databases">
        <title>A Genomic Blueprint of the Chicken Gut Microbiome.</title>
        <authorList>
            <person name="Gilroy R."/>
            <person name="Ravi A."/>
            <person name="Getino M."/>
            <person name="Pursley I."/>
            <person name="Horton D.L."/>
            <person name="Alikhan N.-F."/>
            <person name="Baker D."/>
            <person name="Gharbi K."/>
            <person name="Hall N."/>
            <person name="Watson M."/>
            <person name="Adriaenssens E.M."/>
            <person name="Foster-Nyarko E."/>
            <person name="Jarju S."/>
            <person name="Secka A."/>
            <person name="Antonio M."/>
            <person name="Oren A."/>
            <person name="Chaudhuri R."/>
            <person name="La Ragione R.M."/>
            <person name="Hildebrand F."/>
            <person name="Pallen M.J."/>
        </authorList>
    </citation>
    <scope>NUCLEOTIDE SEQUENCE [LARGE SCALE GENOMIC DNA]</scope>
    <source>
        <strain evidence="1 2">Sa3CVN1</strain>
    </source>
</reference>
<proteinExistence type="predicted"/>
<keyword evidence="2" id="KW-1185">Reference proteome</keyword>
<sequence>MEWKDRDLFTKWLDENEEYKLFYVREDYFEEKTTRKEVTLNQCFNICNEEFE</sequence>
<evidence type="ECO:0000313" key="2">
    <source>
        <dbReference type="Proteomes" id="UP000627781"/>
    </source>
</evidence>
<protein>
    <submittedName>
        <fullName evidence="1">Uncharacterized protein</fullName>
    </submittedName>
</protein>
<gene>
    <name evidence="1" type="ORF">H9661_10495</name>
</gene>
<organism evidence="1 2">
    <name type="scientific">Clostridium cibarium</name>
    <dbReference type="NCBI Taxonomy" id="2762247"/>
    <lineage>
        <taxon>Bacteria</taxon>
        <taxon>Bacillati</taxon>
        <taxon>Bacillota</taxon>
        <taxon>Clostridia</taxon>
        <taxon>Eubacteriales</taxon>
        <taxon>Clostridiaceae</taxon>
        <taxon>Clostridium</taxon>
    </lineage>
</organism>
<accession>A0ABR8PUD3</accession>
<name>A0ABR8PUD3_9CLOT</name>
<comment type="caution">
    <text evidence="1">The sequence shown here is derived from an EMBL/GenBank/DDBJ whole genome shotgun (WGS) entry which is preliminary data.</text>
</comment>
<dbReference type="EMBL" id="JACSRA010000015">
    <property type="protein sequence ID" value="MBD7911788.1"/>
    <property type="molecule type" value="Genomic_DNA"/>
</dbReference>
<dbReference type="Proteomes" id="UP000627781">
    <property type="component" value="Unassembled WGS sequence"/>
</dbReference>
<evidence type="ECO:0000313" key="1">
    <source>
        <dbReference type="EMBL" id="MBD7911788.1"/>
    </source>
</evidence>